<dbReference type="InterPro" id="IPR050109">
    <property type="entry name" value="HTH-type_TetR-like_transc_reg"/>
</dbReference>
<keyword evidence="2 4" id="KW-0238">DNA-binding</keyword>
<dbReference type="PANTHER" id="PTHR30055">
    <property type="entry name" value="HTH-TYPE TRANSCRIPTIONAL REGULATOR RUTR"/>
    <property type="match status" value="1"/>
</dbReference>
<reference evidence="7" key="1">
    <citation type="journal article" date="2019" name="Int. J. Syst. Evol. Microbiol.">
        <title>The Global Catalogue of Microorganisms (GCM) 10K type strain sequencing project: providing services to taxonomists for standard genome sequencing and annotation.</title>
        <authorList>
            <consortium name="The Broad Institute Genomics Platform"/>
            <consortium name="The Broad Institute Genome Sequencing Center for Infectious Disease"/>
            <person name="Wu L."/>
            <person name="Ma J."/>
        </authorList>
    </citation>
    <scope>NUCLEOTIDE SEQUENCE [LARGE SCALE GENOMIC DNA]</scope>
    <source>
        <strain evidence="7">JCM 16540</strain>
    </source>
</reference>
<gene>
    <name evidence="6" type="ORF">GCM10022197_25400</name>
</gene>
<organism evidence="6 7">
    <name type="scientific">Microlunatus spumicola</name>
    <dbReference type="NCBI Taxonomy" id="81499"/>
    <lineage>
        <taxon>Bacteria</taxon>
        <taxon>Bacillati</taxon>
        <taxon>Actinomycetota</taxon>
        <taxon>Actinomycetes</taxon>
        <taxon>Propionibacteriales</taxon>
        <taxon>Propionibacteriaceae</taxon>
        <taxon>Microlunatus</taxon>
    </lineage>
</organism>
<dbReference type="InterPro" id="IPR025996">
    <property type="entry name" value="MT1864/Rv1816-like_C"/>
</dbReference>
<dbReference type="InterPro" id="IPR036271">
    <property type="entry name" value="Tet_transcr_reg_TetR-rel_C_sf"/>
</dbReference>
<feature type="domain" description="HTH tetR-type" evidence="5">
    <location>
        <begin position="9"/>
        <end position="69"/>
    </location>
</feature>
<protein>
    <submittedName>
        <fullName evidence="6">TetR/AcrR family transcriptional regulator</fullName>
    </submittedName>
</protein>
<dbReference type="PROSITE" id="PS50977">
    <property type="entry name" value="HTH_TETR_2"/>
    <property type="match status" value="1"/>
</dbReference>
<evidence type="ECO:0000259" key="5">
    <source>
        <dbReference type="PROSITE" id="PS50977"/>
    </source>
</evidence>
<evidence type="ECO:0000256" key="3">
    <source>
        <dbReference type="ARBA" id="ARBA00023163"/>
    </source>
</evidence>
<dbReference type="InterPro" id="IPR009057">
    <property type="entry name" value="Homeodomain-like_sf"/>
</dbReference>
<evidence type="ECO:0000256" key="4">
    <source>
        <dbReference type="PROSITE-ProRule" id="PRU00335"/>
    </source>
</evidence>
<dbReference type="SUPFAM" id="SSF46689">
    <property type="entry name" value="Homeodomain-like"/>
    <property type="match status" value="1"/>
</dbReference>
<keyword evidence="3" id="KW-0804">Transcription</keyword>
<dbReference type="Pfam" id="PF00440">
    <property type="entry name" value="TetR_N"/>
    <property type="match status" value="1"/>
</dbReference>
<dbReference type="RefSeq" id="WP_204910343.1">
    <property type="nucleotide sequence ID" value="NZ_BAAAYR010000003.1"/>
</dbReference>
<sequence length="202" mass="21883">MVERPFHHGNLRAELLDHAEAVLREDGADGVSLRDLARRAGVSHGAPRSHFVDRQSLLDALAVRGFERLGVRLREVGAVDPDRAGGGTFEAAVQRVARAYVDFAVRDAALMELMFAAKTDHADEAVERAAEGLFATFDELLDQHRPDQPMSAHDRRRFGLLFAAAVQGTASLVGSRRISADQGAALVEDATGILVRTFFPGS</sequence>
<proteinExistence type="predicted"/>
<name>A0ABP6XLU5_9ACTN</name>
<accession>A0ABP6XLU5</accession>
<dbReference type="Proteomes" id="UP001500767">
    <property type="component" value="Unassembled WGS sequence"/>
</dbReference>
<dbReference type="InterPro" id="IPR001647">
    <property type="entry name" value="HTH_TetR"/>
</dbReference>
<dbReference type="SUPFAM" id="SSF48498">
    <property type="entry name" value="Tetracyclin repressor-like, C-terminal domain"/>
    <property type="match status" value="1"/>
</dbReference>
<evidence type="ECO:0000313" key="7">
    <source>
        <dbReference type="Proteomes" id="UP001500767"/>
    </source>
</evidence>
<evidence type="ECO:0000256" key="1">
    <source>
        <dbReference type="ARBA" id="ARBA00023015"/>
    </source>
</evidence>
<keyword evidence="7" id="KW-1185">Reference proteome</keyword>
<dbReference type="PANTHER" id="PTHR30055:SF220">
    <property type="entry name" value="TETR-FAMILY REGULATORY PROTEIN"/>
    <property type="match status" value="1"/>
</dbReference>
<keyword evidence="1" id="KW-0805">Transcription regulation</keyword>
<feature type="DNA-binding region" description="H-T-H motif" evidence="4">
    <location>
        <begin position="32"/>
        <end position="51"/>
    </location>
</feature>
<dbReference type="Gene3D" id="1.10.357.10">
    <property type="entry name" value="Tetracycline Repressor, domain 2"/>
    <property type="match status" value="1"/>
</dbReference>
<dbReference type="Pfam" id="PF13305">
    <property type="entry name" value="TetR_C_33"/>
    <property type="match status" value="1"/>
</dbReference>
<dbReference type="EMBL" id="BAAAYR010000003">
    <property type="protein sequence ID" value="GAA3568156.1"/>
    <property type="molecule type" value="Genomic_DNA"/>
</dbReference>
<comment type="caution">
    <text evidence="6">The sequence shown here is derived from an EMBL/GenBank/DDBJ whole genome shotgun (WGS) entry which is preliminary data.</text>
</comment>
<evidence type="ECO:0000313" key="6">
    <source>
        <dbReference type="EMBL" id="GAA3568156.1"/>
    </source>
</evidence>
<evidence type="ECO:0000256" key="2">
    <source>
        <dbReference type="ARBA" id="ARBA00023125"/>
    </source>
</evidence>